<dbReference type="GO" id="GO:0003700">
    <property type="term" value="F:DNA-binding transcription factor activity"/>
    <property type="evidence" value="ECO:0007669"/>
    <property type="project" value="InterPro"/>
</dbReference>
<dbReference type="SMART" id="SM00345">
    <property type="entry name" value="HTH_GNTR"/>
    <property type="match status" value="1"/>
</dbReference>
<dbReference type="CDD" id="cd07377">
    <property type="entry name" value="WHTH_GntR"/>
    <property type="match status" value="1"/>
</dbReference>
<evidence type="ECO:0000313" key="5">
    <source>
        <dbReference type="EMBL" id="RHJ89352.1"/>
    </source>
</evidence>
<name>A0A415E6E6_9FIRM</name>
<dbReference type="SMART" id="SM00895">
    <property type="entry name" value="FCD"/>
    <property type="match status" value="1"/>
</dbReference>
<dbReference type="OrthoDB" id="9781630at2"/>
<keyword evidence="3" id="KW-0804">Transcription</keyword>
<gene>
    <name evidence="5" type="ORF">DW099_01895</name>
</gene>
<protein>
    <submittedName>
        <fullName evidence="5">GntR family transcriptional regulator</fullName>
    </submittedName>
</protein>
<sequence>MIEYKSVSLANQVYDTLEYNILSGKYAYGEIISETRLSEELGVSRTPIREAMSRLAHEKLIKDSPNGTVVVGVTENDVRDLFEVKRRIEVIATRRAAENISEEGLQQLKENIDQQEFFAQKDDAVKVRDLDTEFHDIIYRECGSIILEGILSPIHHKMMKYRRVSLERAHRIMDSVAEHRAIYDAIAAKDGDKVDTLVLVHIDHAYNNIMEVNNQYGTNNSTKDN</sequence>
<dbReference type="Gene3D" id="1.20.120.530">
    <property type="entry name" value="GntR ligand-binding domain-like"/>
    <property type="match status" value="1"/>
</dbReference>
<dbReference type="Pfam" id="PF07729">
    <property type="entry name" value="FCD"/>
    <property type="match status" value="1"/>
</dbReference>
<dbReference type="Proteomes" id="UP000284841">
    <property type="component" value="Unassembled WGS sequence"/>
</dbReference>
<dbReference type="GeneID" id="83004983"/>
<keyword evidence="6" id="KW-1185">Reference proteome</keyword>
<evidence type="ECO:0000256" key="1">
    <source>
        <dbReference type="ARBA" id="ARBA00023015"/>
    </source>
</evidence>
<dbReference type="STRING" id="1776384.GCA_900086585_02658"/>
<reference evidence="5 6" key="1">
    <citation type="submission" date="2018-08" db="EMBL/GenBank/DDBJ databases">
        <title>A genome reference for cultivated species of the human gut microbiota.</title>
        <authorList>
            <person name="Zou Y."/>
            <person name="Xue W."/>
            <person name="Luo G."/>
        </authorList>
    </citation>
    <scope>NUCLEOTIDE SEQUENCE [LARGE SCALE GENOMIC DNA]</scope>
    <source>
        <strain evidence="5 6">AM07-24</strain>
    </source>
</reference>
<dbReference type="AlphaFoldDB" id="A0A415E6E6"/>
<accession>A0A415E6E6</accession>
<dbReference type="RefSeq" id="WP_067539412.1">
    <property type="nucleotide sequence ID" value="NZ_AP025567.1"/>
</dbReference>
<keyword evidence="2" id="KW-0238">DNA-binding</keyword>
<keyword evidence="1" id="KW-0805">Transcription regulation</keyword>
<dbReference type="InterPro" id="IPR000524">
    <property type="entry name" value="Tscrpt_reg_HTH_GntR"/>
</dbReference>
<dbReference type="GO" id="GO:0003677">
    <property type="term" value="F:DNA binding"/>
    <property type="evidence" value="ECO:0007669"/>
    <property type="project" value="UniProtKB-KW"/>
</dbReference>
<organism evidence="5 6">
    <name type="scientific">Emergencia timonensis</name>
    <dbReference type="NCBI Taxonomy" id="1776384"/>
    <lineage>
        <taxon>Bacteria</taxon>
        <taxon>Bacillati</taxon>
        <taxon>Bacillota</taxon>
        <taxon>Clostridia</taxon>
        <taxon>Peptostreptococcales</taxon>
        <taxon>Anaerovoracaceae</taxon>
        <taxon>Emergencia</taxon>
    </lineage>
</organism>
<dbReference type="PROSITE" id="PS50949">
    <property type="entry name" value="HTH_GNTR"/>
    <property type="match status" value="1"/>
</dbReference>
<dbReference type="PRINTS" id="PR00035">
    <property type="entry name" value="HTHGNTR"/>
</dbReference>
<proteinExistence type="predicted"/>
<dbReference type="EMBL" id="QRMS01000001">
    <property type="protein sequence ID" value="RHJ89352.1"/>
    <property type="molecule type" value="Genomic_DNA"/>
</dbReference>
<dbReference type="InterPro" id="IPR008920">
    <property type="entry name" value="TF_FadR/GntR_C"/>
</dbReference>
<dbReference type="Gene3D" id="1.10.10.10">
    <property type="entry name" value="Winged helix-like DNA-binding domain superfamily/Winged helix DNA-binding domain"/>
    <property type="match status" value="1"/>
</dbReference>
<evidence type="ECO:0000256" key="2">
    <source>
        <dbReference type="ARBA" id="ARBA00023125"/>
    </source>
</evidence>
<comment type="caution">
    <text evidence="5">The sequence shown here is derived from an EMBL/GenBank/DDBJ whole genome shotgun (WGS) entry which is preliminary data.</text>
</comment>
<evidence type="ECO:0000256" key="3">
    <source>
        <dbReference type="ARBA" id="ARBA00023163"/>
    </source>
</evidence>
<dbReference type="PANTHER" id="PTHR43537:SF45">
    <property type="entry name" value="GNTR FAMILY REGULATORY PROTEIN"/>
    <property type="match status" value="1"/>
</dbReference>
<dbReference type="SUPFAM" id="SSF48008">
    <property type="entry name" value="GntR ligand-binding domain-like"/>
    <property type="match status" value="1"/>
</dbReference>
<dbReference type="PANTHER" id="PTHR43537">
    <property type="entry name" value="TRANSCRIPTIONAL REGULATOR, GNTR FAMILY"/>
    <property type="match status" value="1"/>
</dbReference>
<dbReference type="InterPro" id="IPR036388">
    <property type="entry name" value="WH-like_DNA-bd_sf"/>
</dbReference>
<evidence type="ECO:0000313" key="6">
    <source>
        <dbReference type="Proteomes" id="UP000284841"/>
    </source>
</evidence>
<dbReference type="InterPro" id="IPR036390">
    <property type="entry name" value="WH_DNA-bd_sf"/>
</dbReference>
<evidence type="ECO:0000259" key="4">
    <source>
        <dbReference type="PROSITE" id="PS50949"/>
    </source>
</evidence>
<dbReference type="SUPFAM" id="SSF46785">
    <property type="entry name" value="Winged helix' DNA-binding domain"/>
    <property type="match status" value="1"/>
</dbReference>
<dbReference type="InterPro" id="IPR011711">
    <property type="entry name" value="GntR_C"/>
</dbReference>
<feature type="domain" description="HTH gntR-type" evidence="4">
    <location>
        <begin position="7"/>
        <end position="73"/>
    </location>
</feature>
<dbReference type="Pfam" id="PF00392">
    <property type="entry name" value="GntR"/>
    <property type="match status" value="1"/>
</dbReference>